<feature type="domain" description="Rhodanese" evidence="1">
    <location>
        <begin position="27"/>
        <end position="43"/>
    </location>
</feature>
<sequence length="154" mass="17069">MVAPEGREEETVTRLSRVGYDNTLGFLKGGIEAWKKAGKDVETITSISVDEFSNHFKNNNINVLDVRKDGEYKSEHLEGENVKHFALDYINDNMNTINKDNTYYVHCAGGYRSVIAASILKARGFNKLIDVAGGFGAIKKTDLTTTNFVCPSTL</sequence>
<dbReference type="PANTHER" id="PTHR43031:SF16">
    <property type="entry name" value="OXIDOREDUCTASE"/>
    <property type="match status" value="1"/>
</dbReference>
<evidence type="ECO:0000313" key="4">
    <source>
        <dbReference type="Proteomes" id="UP000029641"/>
    </source>
</evidence>
<dbReference type="CDD" id="cd00158">
    <property type="entry name" value="RHOD"/>
    <property type="match status" value="1"/>
</dbReference>
<feature type="domain" description="Rhodanese" evidence="1">
    <location>
        <begin position="57"/>
        <end position="147"/>
    </location>
</feature>
<dbReference type="PROSITE" id="PS50206">
    <property type="entry name" value="RHODANESE_3"/>
    <property type="match status" value="2"/>
</dbReference>
<dbReference type="InterPro" id="IPR050229">
    <property type="entry name" value="GlpE_sulfurtransferase"/>
</dbReference>
<dbReference type="PANTHER" id="PTHR43031">
    <property type="entry name" value="FAD-DEPENDENT OXIDOREDUCTASE"/>
    <property type="match status" value="1"/>
</dbReference>
<dbReference type="Proteomes" id="UP000029641">
    <property type="component" value="Unassembled WGS sequence"/>
</dbReference>
<dbReference type="Gene3D" id="3.40.250.10">
    <property type="entry name" value="Rhodanese-like domain"/>
    <property type="match status" value="1"/>
</dbReference>
<gene>
    <name evidence="2" type="ORF">JCM19301_109</name>
    <name evidence="3" type="ORF">JCM19302_442</name>
</gene>
<dbReference type="EMBL" id="BBNS01000017">
    <property type="protein sequence ID" value="GAL71935.1"/>
    <property type="molecule type" value="Genomic_DNA"/>
</dbReference>
<evidence type="ECO:0000259" key="1">
    <source>
        <dbReference type="PROSITE" id="PS50206"/>
    </source>
</evidence>
<dbReference type="SMART" id="SM00450">
    <property type="entry name" value="RHOD"/>
    <property type="match status" value="1"/>
</dbReference>
<comment type="caution">
    <text evidence="3">The sequence shown here is derived from an EMBL/GenBank/DDBJ whole genome shotgun (WGS) entry which is preliminary data.</text>
</comment>
<dbReference type="Proteomes" id="UP000029646">
    <property type="component" value="Unassembled WGS sequence"/>
</dbReference>
<protein>
    <submittedName>
        <fullName evidence="3">Metallo-beta-lactamase family protein</fullName>
    </submittedName>
</protein>
<dbReference type="InterPro" id="IPR036873">
    <property type="entry name" value="Rhodanese-like_dom_sf"/>
</dbReference>
<organism evidence="3 5">
    <name type="scientific">Jejuia pallidilutea</name>
    <dbReference type="NCBI Taxonomy" id="504487"/>
    <lineage>
        <taxon>Bacteria</taxon>
        <taxon>Pseudomonadati</taxon>
        <taxon>Bacteroidota</taxon>
        <taxon>Flavobacteriia</taxon>
        <taxon>Flavobacteriales</taxon>
        <taxon>Flavobacteriaceae</taxon>
        <taxon>Jejuia</taxon>
    </lineage>
</organism>
<proteinExistence type="predicted"/>
<dbReference type="EMBL" id="BBNR01000020">
    <property type="protein sequence ID" value="GAL68466.1"/>
    <property type="molecule type" value="Genomic_DNA"/>
</dbReference>
<dbReference type="AlphaFoldDB" id="A0A090W4K4"/>
<reference evidence="4 5" key="1">
    <citation type="journal article" date="2014" name="Genome Announc.">
        <title>Draft Genome Sequence of Marine Flavobacterium Jejuia pallidilutea Strain 11shimoA1 and Pigmentation Mutants.</title>
        <authorList>
            <person name="Takatani N."/>
            <person name="Nakanishi M."/>
            <person name="Meirelles P."/>
            <person name="Mino S."/>
            <person name="Suda W."/>
            <person name="Oshima K."/>
            <person name="Hattori M."/>
            <person name="Ohkuma M."/>
            <person name="Hosokawa M."/>
            <person name="Miyashita K."/>
            <person name="Thompson F.L."/>
            <person name="Niwa A."/>
            <person name="Sawabe T."/>
            <person name="Sawabe T."/>
        </authorList>
    </citation>
    <scope>NUCLEOTIDE SEQUENCE [LARGE SCALE GENOMIC DNA]</scope>
    <source>
        <strain evidence="2 4">JCM 19301</strain>
        <strain evidence="3">JCM 19302</strain>
        <strain evidence="5">JCM19302</strain>
    </source>
</reference>
<dbReference type="Pfam" id="PF00581">
    <property type="entry name" value="Rhodanese"/>
    <property type="match status" value="1"/>
</dbReference>
<dbReference type="eggNOG" id="COG0607">
    <property type="taxonomic scope" value="Bacteria"/>
</dbReference>
<name>A0A090W4K4_9FLAO</name>
<evidence type="ECO:0000313" key="2">
    <source>
        <dbReference type="EMBL" id="GAL68466.1"/>
    </source>
</evidence>
<accession>A0A090W4K4</accession>
<evidence type="ECO:0000313" key="5">
    <source>
        <dbReference type="Proteomes" id="UP000029646"/>
    </source>
</evidence>
<dbReference type="InterPro" id="IPR001763">
    <property type="entry name" value="Rhodanese-like_dom"/>
</dbReference>
<evidence type="ECO:0000313" key="3">
    <source>
        <dbReference type="EMBL" id="GAL71935.1"/>
    </source>
</evidence>
<dbReference type="SUPFAM" id="SSF52821">
    <property type="entry name" value="Rhodanese/Cell cycle control phosphatase"/>
    <property type="match status" value="2"/>
</dbReference>